<gene>
    <name evidence="13" type="ORF">CLODIP_2_CD05195</name>
</gene>
<keyword evidence="6 8" id="KW-0496">Mitochondrion</keyword>
<reference evidence="13 14" key="1">
    <citation type="submission" date="2020-04" db="EMBL/GenBank/DDBJ databases">
        <authorList>
            <person name="Alioto T."/>
            <person name="Alioto T."/>
            <person name="Gomez Garrido J."/>
        </authorList>
    </citation>
    <scope>NUCLEOTIDE SEQUENCE [LARGE SCALE GENOMIC DNA]</scope>
</reference>
<dbReference type="EMBL" id="CADEPI010000001">
    <property type="protein sequence ID" value="CAB3359586.1"/>
    <property type="molecule type" value="Genomic_DNA"/>
</dbReference>
<keyword evidence="14" id="KW-1185">Reference proteome</keyword>
<evidence type="ECO:0000256" key="5">
    <source>
        <dbReference type="ARBA" id="ARBA00023008"/>
    </source>
</evidence>
<name>A0A8S1BVI1_9INSE</name>
<dbReference type="PIRSF" id="PIRSF037736">
    <property type="entry name" value="SCO1"/>
    <property type="match status" value="1"/>
</dbReference>
<dbReference type="CDD" id="cd02968">
    <property type="entry name" value="SCO"/>
    <property type="match status" value="1"/>
</dbReference>
<dbReference type="InterPro" id="IPR013766">
    <property type="entry name" value="Thioredoxin_domain"/>
</dbReference>
<dbReference type="GO" id="GO:0006878">
    <property type="term" value="P:intracellular copper ion homeostasis"/>
    <property type="evidence" value="ECO:0007669"/>
    <property type="project" value="UniProtKB-UniRule"/>
</dbReference>
<keyword evidence="4 8" id="KW-0999">Mitochondrion inner membrane</keyword>
<comment type="subcellular location">
    <subcellularLocation>
        <location evidence="1 8">Mitochondrion inner membrane</location>
    </subcellularLocation>
</comment>
<dbReference type="InterPro" id="IPR036249">
    <property type="entry name" value="Thioredoxin-like_sf"/>
</dbReference>
<evidence type="ECO:0000256" key="9">
    <source>
        <dbReference type="PIRSR" id="PIRSR037736-1"/>
    </source>
</evidence>
<evidence type="ECO:0000256" key="10">
    <source>
        <dbReference type="PIRSR" id="PIRSR603782-2"/>
    </source>
</evidence>
<dbReference type="InterPro" id="IPR003782">
    <property type="entry name" value="SCO1/SenC"/>
</dbReference>
<keyword evidence="11" id="KW-0812">Transmembrane</keyword>
<protein>
    <recommendedName>
        <fullName evidence="12">Thioredoxin domain-containing protein</fullName>
    </recommendedName>
</protein>
<keyword evidence="8" id="KW-0143">Chaperone</keyword>
<keyword evidence="7 11" id="KW-0472">Membrane</keyword>
<keyword evidence="10" id="KW-1015">Disulfide bond</keyword>
<dbReference type="OrthoDB" id="270009at2759"/>
<evidence type="ECO:0000256" key="8">
    <source>
        <dbReference type="PIRNR" id="PIRNR037736"/>
    </source>
</evidence>
<dbReference type="PANTHER" id="PTHR12151:SF5">
    <property type="entry name" value="AT19154P"/>
    <property type="match status" value="1"/>
</dbReference>
<dbReference type="GO" id="GO:0016531">
    <property type="term" value="F:copper chaperone activity"/>
    <property type="evidence" value="ECO:0007669"/>
    <property type="project" value="InterPro"/>
</dbReference>
<proteinExistence type="inferred from homology"/>
<dbReference type="PROSITE" id="PS51352">
    <property type="entry name" value="THIOREDOXIN_2"/>
    <property type="match status" value="1"/>
</dbReference>
<evidence type="ECO:0000256" key="3">
    <source>
        <dbReference type="ARBA" id="ARBA00022723"/>
    </source>
</evidence>
<comment type="similarity">
    <text evidence="2 8">Belongs to the SCO1/2 family.</text>
</comment>
<evidence type="ECO:0000256" key="4">
    <source>
        <dbReference type="ARBA" id="ARBA00022792"/>
    </source>
</evidence>
<dbReference type="GO" id="GO:0005743">
    <property type="term" value="C:mitochondrial inner membrane"/>
    <property type="evidence" value="ECO:0007669"/>
    <property type="project" value="UniProtKB-SubCell"/>
</dbReference>
<dbReference type="PANTHER" id="PTHR12151">
    <property type="entry name" value="ELECTRON TRANSPORT PROTIN SCO1/SENC FAMILY MEMBER"/>
    <property type="match status" value="1"/>
</dbReference>
<evidence type="ECO:0000259" key="12">
    <source>
        <dbReference type="PROSITE" id="PS51352"/>
    </source>
</evidence>
<feature type="domain" description="Thioredoxin" evidence="12">
    <location>
        <begin position="122"/>
        <end position="285"/>
    </location>
</feature>
<dbReference type="GO" id="GO:0033617">
    <property type="term" value="P:mitochondrial respiratory chain complex IV assembly"/>
    <property type="evidence" value="ECO:0007669"/>
    <property type="project" value="TreeGrafter"/>
</dbReference>
<feature type="binding site" evidence="9">
    <location>
        <position position="250"/>
    </location>
    <ligand>
        <name>Cu cation</name>
        <dbReference type="ChEBI" id="CHEBI:23378"/>
    </ligand>
</feature>
<evidence type="ECO:0000256" key="11">
    <source>
        <dbReference type="SAM" id="Phobius"/>
    </source>
</evidence>
<evidence type="ECO:0000313" key="13">
    <source>
        <dbReference type="EMBL" id="CAB3359586.1"/>
    </source>
</evidence>
<dbReference type="GO" id="GO:0005507">
    <property type="term" value="F:copper ion binding"/>
    <property type="evidence" value="ECO:0007669"/>
    <property type="project" value="InterPro"/>
</dbReference>
<evidence type="ECO:0000256" key="2">
    <source>
        <dbReference type="ARBA" id="ARBA00010996"/>
    </source>
</evidence>
<feature type="binding site" evidence="9">
    <location>
        <position position="164"/>
    </location>
    <ligand>
        <name>Cu cation</name>
        <dbReference type="ChEBI" id="CHEBI:23378"/>
    </ligand>
</feature>
<evidence type="ECO:0000313" key="14">
    <source>
        <dbReference type="Proteomes" id="UP000494165"/>
    </source>
</evidence>
<organism evidence="13 14">
    <name type="scientific">Cloeon dipterum</name>
    <dbReference type="NCBI Taxonomy" id="197152"/>
    <lineage>
        <taxon>Eukaryota</taxon>
        <taxon>Metazoa</taxon>
        <taxon>Ecdysozoa</taxon>
        <taxon>Arthropoda</taxon>
        <taxon>Hexapoda</taxon>
        <taxon>Insecta</taxon>
        <taxon>Pterygota</taxon>
        <taxon>Palaeoptera</taxon>
        <taxon>Ephemeroptera</taxon>
        <taxon>Pisciforma</taxon>
        <taxon>Baetidae</taxon>
        <taxon>Cloeon</taxon>
    </lineage>
</organism>
<dbReference type="SUPFAM" id="SSF52833">
    <property type="entry name" value="Thioredoxin-like"/>
    <property type="match status" value="1"/>
</dbReference>
<sequence length="296" mass="33670">MKWGCGATTPLPDVRTISLKMGRFGMCGRLIFDSLFSQTANRGCITVPHNAKTQIRLNRLFNTTSLNRNVEPPKMNKPKAKGVITWKTLGITTVVGGGLLAFMLYVKREKELAIARERKRALGKISIGGKFKLKDCKGRIRSSDDFLGQWCLIYFGFTHCPDICPDEIEKMVEIVNKLDKDNKLKVQPIFISVDPERDTPEVVGKYTAEFSPRLLGLTGNRKEIDEVCKAYRVYSSAGPRDQENDYIVDHTIIMYLVNPDGEFVDYFGQNRNVEEIFNSVKIHATKYDRMNNPGWF</sequence>
<dbReference type="AlphaFoldDB" id="A0A8S1BVI1"/>
<comment type="function">
    <text evidence="8">Copper metallochaperone essential for the synthesis and maturation of cytochrome c oxidase subunit II (MT-CO2/COX2) by facilitating the incorporation of copper into the Cu(A) site of MT-CO2/COX2.</text>
</comment>
<comment type="subunit">
    <text evidence="8">Homodimer.</text>
</comment>
<evidence type="ECO:0000256" key="7">
    <source>
        <dbReference type="ARBA" id="ARBA00023136"/>
    </source>
</evidence>
<dbReference type="Gene3D" id="3.40.30.10">
    <property type="entry name" value="Glutaredoxin"/>
    <property type="match status" value="1"/>
</dbReference>
<dbReference type="FunFam" id="3.40.30.10:FF:000013">
    <property type="entry name" value="Blast:Protein SCO1 homolog, mitochondrial"/>
    <property type="match status" value="1"/>
</dbReference>
<feature type="disulfide bond" description="Redox-active" evidence="10">
    <location>
        <begin position="160"/>
        <end position="164"/>
    </location>
</feature>
<keyword evidence="3 8" id="KW-0479">Metal-binding</keyword>
<evidence type="ECO:0000256" key="1">
    <source>
        <dbReference type="ARBA" id="ARBA00004273"/>
    </source>
</evidence>
<dbReference type="Proteomes" id="UP000494165">
    <property type="component" value="Unassembled WGS sequence"/>
</dbReference>
<comment type="caution">
    <text evidence="13">The sequence shown here is derived from an EMBL/GenBank/DDBJ whole genome shotgun (WGS) entry which is preliminary data.</text>
</comment>
<keyword evidence="5 8" id="KW-0186">Copper</keyword>
<feature type="transmembrane region" description="Helical" evidence="11">
    <location>
        <begin position="84"/>
        <end position="106"/>
    </location>
</feature>
<accession>A0A8S1BVI1</accession>
<evidence type="ECO:0000256" key="6">
    <source>
        <dbReference type="ARBA" id="ARBA00023128"/>
    </source>
</evidence>
<keyword evidence="11" id="KW-1133">Transmembrane helix</keyword>
<feature type="binding site" evidence="9">
    <location>
        <position position="160"/>
    </location>
    <ligand>
        <name>Cu cation</name>
        <dbReference type="ChEBI" id="CHEBI:23378"/>
    </ligand>
</feature>
<dbReference type="InterPro" id="IPR017276">
    <property type="entry name" value="Synth_of_cyt-c-oxidase_Sco1/2"/>
</dbReference>
<dbReference type="Pfam" id="PF02630">
    <property type="entry name" value="SCO1-SenC"/>
    <property type="match status" value="1"/>
</dbReference>